<sequence length="345" mass="38959">MDDAKAIWEEIERSESYLVCSMYEEALSLAYSILTRISQDKSSWENGDMLEAAGMVLVQSLKELGRTSRIVDELKLSFASVAAIPVNVLLTGACLQISEGFSDMRYFLEEFLSKWRLLNGEIYVLVGSRNIDGIEHCDEHAQLTVDEYLQVVEVYLRTVIEIGLNDVDLAVSWVENAALPEEKRQVLLRRLDYLHSLKAASSSKSSPSSLLKDDQKQHLSSSEELHASKAALDPGYHQDRGNANRETVLRLRKLTKPRFWPFRSITLKFGSTRLVISNKRIVLTCLSVVIYYLLRRKLTTMKRIAQKQASSVKKALLDLWQLAFSYQVNPLAIAQPLSDAARGAS</sequence>
<proteinExistence type="predicted"/>
<organism evidence="1 2">
    <name type="scientific">Momordica charantia</name>
    <name type="common">Bitter gourd</name>
    <name type="synonym">Balsam pear</name>
    <dbReference type="NCBI Taxonomy" id="3673"/>
    <lineage>
        <taxon>Eukaryota</taxon>
        <taxon>Viridiplantae</taxon>
        <taxon>Streptophyta</taxon>
        <taxon>Embryophyta</taxon>
        <taxon>Tracheophyta</taxon>
        <taxon>Spermatophyta</taxon>
        <taxon>Magnoliopsida</taxon>
        <taxon>eudicotyledons</taxon>
        <taxon>Gunneridae</taxon>
        <taxon>Pentapetalae</taxon>
        <taxon>rosids</taxon>
        <taxon>fabids</taxon>
        <taxon>Cucurbitales</taxon>
        <taxon>Cucurbitaceae</taxon>
        <taxon>Momordiceae</taxon>
        <taxon>Momordica</taxon>
    </lineage>
</organism>
<keyword evidence="1" id="KW-1185">Reference proteome</keyword>
<dbReference type="AlphaFoldDB" id="A0A6J1CQT9"/>
<reference evidence="2" key="1">
    <citation type="submission" date="2025-08" db="UniProtKB">
        <authorList>
            <consortium name="RefSeq"/>
        </authorList>
    </citation>
    <scope>IDENTIFICATION</scope>
    <source>
        <strain evidence="2">OHB3-1</strain>
    </source>
</reference>
<dbReference type="GO" id="GO:0015919">
    <property type="term" value="P:peroxisomal membrane transport"/>
    <property type="evidence" value="ECO:0007669"/>
    <property type="project" value="InterPro"/>
</dbReference>
<evidence type="ECO:0000313" key="2">
    <source>
        <dbReference type="RefSeq" id="XP_022143437.1"/>
    </source>
</evidence>
<accession>A0A6J1CQT9</accession>
<dbReference type="KEGG" id="mcha:111013313"/>
<dbReference type="OrthoDB" id="1919407at2759"/>
<dbReference type="Proteomes" id="UP000504603">
    <property type="component" value="Unplaced"/>
</dbReference>
<dbReference type="PANTHER" id="PTHR36361">
    <property type="entry name" value="PROTEIN APEM9"/>
    <property type="match status" value="1"/>
</dbReference>
<protein>
    <submittedName>
        <fullName evidence="2">Protein APEM9</fullName>
    </submittedName>
</protein>
<evidence type="ECO:0000313" key="1">
    <source>
        <dbReference type="Proteomes" id="UP000504603"/>
    </source>
</evidence>
<name>A0A6J1CQT9_MOMCH</name>
<gene>
    <name evidence="2" type="primary">LOC111013313</name>
</gene>
<dbReference type="GeneID" id="111013313"/>
<dbReference type="PANTHER" id="PTHR36361:SF1">
    <property type="entry name" value="PROTEIN APEM9"/>
    <property type="match status" value="1"/>
</dbReference>
<dbReference type="RefSeq" id="XP_022143437.1">
    <property type="nucleotide sequence ID" value="XM_022287745.1"/>
</dbReference>
<dbReference type="InterPro" id="IPR034571">
    <property type="entry name" value="APEM9"/>
</dbReference>